<dbReference type="Proteomes" id="UP000014461">
    <property type="component" value="Unassembled WGS sequence"/>
</dbReference>
<organism evidence="1 2">
    <name type="scientific">Agarivorans albus MKT 106</name>
    <dbReference type="NCBI Taxonomy" id="1331007"/>
    <lineage>
        <taxon>Bacteria</taxon>
        <taxon>Pseudomonadati</taxon>
        <taxon>Pseudomonadota</taxon>
        <taxon>Gammaproteobacteria</taxon>
        <taxon>Alteromonadales</taxon>
        <taxon>Alteromonadaceae</taxon>
        <taxon>Agarivorans</taxon>
    </lineage>
</organism>
<evidence type="ECO:0000313" key="2">
    <source>
        <dbReference type="Proteomes" id="UP000014461"/>
    </source>
</evidence>
<protein>
    <submittedName>
        <fullName evidence="1">Uncharacterized protein</fullName>
    </submittedName>
</protein>
<gene>
    <name evidence="1" type="ORF">AALB_1707</name>
</gene>
<evidence type="ECO:0000313" key="1">
    <source>
        <dbReference type="EMBL" id="GAD01627.1"/>
    </source>
</evidence>
<comment type="caution">
    <text evidence="1">The sequence shown here is derived from an EMBL/GenBank/DDBJ whole genome shotgun (WGS) entry which is preliminary data.</text>
</comment>
<name>R9PJU1_AGAAL</name>
<reference evidence="1" key="1">
    <citation type="journal article" date="2013" name="Genome Announc.">
        <title>Draft Genome Sequence of Agarivorans albus Strain MKT 106T, an Agarolytic Marine Bacterium.</title>
        <authorList>
            <person name="Yasuike M."/>
            <person name="Nakamura Y."/>
            <person name="Kai W."/>
            <person name="Fujiwara A."/>
            <person name="Fukui Y."/>
            <person name="Satomi M."/>
            <person name="Sano M."/>
        </authorList>
    </citation>
    <scope>NUCLEOTIDE SEQUENCE [LARGE SCALE GENOMIC DNA]</scope>
</reference>
<sequence length="78" mass="8469">MKTQSVGLSDVTVLFYPSDNPYQLQSMLLKDQVVNCQGRVVIPSKHKQGKIIVAVIAGQADLLNLLGDRFDVSPLSVA</sequence>
<keyword evidence="2" id="KW-1185">Reference proteome</keyword>
<dbReference type="OrthoDB" id="6228741at2"/>
<proteinExistence type="predicted"/>
<dbReference type="EMBL" id="BARX01000009">
    <property type="protein sequence ID" value="GAD01627.1"/>
    <property type="molecule type" value="Genomic_DNA"/>
</dbReference>
<dbReference type="RefSeq" id="WP_016401395.1">
    <property type="nucleotide sequence ID" value="NZ_BARX01000009.1"/>
</dbReference>
<dbReference type="AlphaFoldDB" id="R9PJU1"/>
<dbReference type="InterPro" id="IPR014271">
    <property type="entry name" value="CHP02922"/>
</dbReference>
<accession>R9PJU1</accession>
<dbReference type="Pfam" id="PF09558">
    <property type="entry name" value="DUF2375"/>
    <property type="match status" value="1"/>
</dbReference>
<dbReference type="STRING" id="1331007.AALB_1707"/>